<dbReference type="InterPro" id="IPR034746">
    <property type="entry name" value="POTRA"/>
</dbReference>
<evidence type="ECO:0000313" key="12">
    <source>
        <dbReference type="Proteomes" id="UP000001235"/>
    </source>
</evidence>
<dbReference type="OrthoDB" id="9790370at2"/>
<evidence type="ECO:0000256" key="5">
    <source>
        <dbReference type="ARBA" id="ARBA00022692"/>
    </source>
</evidence>
<keyword evidence="5 9" id="KW-0812">Transmembrane</keyword>
<sequence>MWDNAPLLRGMASVLFFCSIVVMLYGAVHYVVHMPKLLPIKSVRLASAPERVMSDEVKAVVRQVVQGNFLTVDIDTLRRSLEKLSWVRNVSVRREFPNGLVVQFEEHQALAHWNDVALVNRQGEVFTAETTQSLPRFTGYEGTSAEVTQQYAKFGAQLAALNLQVEQLALSPRHAWQLRLSNDMVVELGREALSQRLARFIAVYPYGLAPQGDAEREIQVVDMRYRNGYAVRRRQGNA</sequence>
<evidence type="ECO:0000256" key="4">
    <source>
        <dbReference type="ARBA" id="ARBA00022618"/>
    </source>
</evidence>
<keyword evidence="2 9" id="KW-1003">Cell membrane</keyword>
<keyword evidence="12" id="KW-1185">Reference proteome</keyword>
<dbReference type="GO" id="GO:0043093">
    <property type="term" value="P:FtsZ-dependent cytokinesis"/>
    <property type="evidence" value="ECO:0007669"/>
    <property type="project" value="UniProtKB-UniRule"/>
</dbReference>
<comment type="subunit">
    <text evidence="9">Part of a complex composed of FtsB, FtsL and FtsQ.</text>
</comment>
<feature type="transmembrane region" description="Helical" evidence="9">
    <location>
        <begin position="12"/>
        <end position="32"/>
    </location>
</feature>
<accession>D9SJN3</accession>
<dbReference type="PANTHER" id="PTHR35851:SF1">
    <property type="entry name" value="CELL DIVISION PROTEIN FTSQ"/>
    <property type="match status" value="1"/>
</dbReference>
<dbReference type="InterPro" id="IPR005548">
    <property type="entry name" value="Cell_div_FtsQ/DivIB_C"/>
</dbReference>
<dbReference type="Gene3D" id="3.40.50.11690">
    <property type="entry name" value="Cell division protein FtsQ/DivIB"/>
    <property type="match status" value="1"/>
</dbReference>
<comment type="subcellular location">
    <subcellularLocation>
        <location evidence="9">Cell inner membrane</location>
        <topology evidence="9">Single-pass type II membrane protein</topology>
    </subcellularLocation>
    <subcellularLocation>
        <location evidence="1">Membrane</location>
    </subcellularLocation>
    <text evidence="9">Localizes to the division septum.</text>
</comment>
<dbReference type="GO" id="GO:0005886">
    <property type="term" value="C:plasma membrane"/>
    <property type="evidence" value="ECO:0007669"/>
    <property type="project" value="UniProtKB-SubCell"/>
</dbReference>
<keyword evidence="3 9" id="KW-0997">Cell inner membrane</keyword>
<dbReference type="KEGG" id="gca:Galf_0338"/>
<keyword evidence="7 9" id="KW-0472">Membrane</keyword>
<dbReference type="eggNOG" id="COG1589">
    <property type="taxonomic scope" value="Bacteria"/>
</dbReference>
<evidence type="ECO:0000256" key="3">
    <source>
        <dbReference type="ARBA" id="ARBA00022519"/>
    </source>
</evidence>
<dbReference type="Pfam" id="PF03799">
    <property type="entry name" value="FtsQ_DivIB_C"/>
    <property type="match status" value="1"/>
</dbReference>
<dbReference type="RefSeq" id="WP_013292325.1">
    <property type="nucleotide sequence ID" value="NC_014394.1"/>
</dbReference>
<proteinExistence type="inferred from homology"/>
<dbReference type="STRING" id="395494.Galf_0338"/>
<evidence type="ECO:0000256" key="8">
    <source>
        <dbReference type="ARBA" id="ARBA00023306"/>
    </source>
</evidence>
<dbReference type="InterPro" id="IPR045335">
    <property type="entry name" value="FtsQ_C_sf"/>
</dbReference>
<evidence type="ECO:0000313" key="11">
    <source>
        <dbReference type="EMBL" id="ADL54382.1"/>
    </source>
</evidence>
<dbReference type="InterPro" id="IPR026579">
    <property type="entry name" value="FtsQ"/>
</dbReference>
<evidence type="ECO:0000256" key="9">
    <source>
        <dbReference type="HAMAP-Rule" id="MF_00911"/>
    </source>
</evidence>
<dbReference type="EMBL" id="CP002159">
    <property type="protein sequence ID" value="ADL54382.1"/>
    <property type="molecule type" value="Genomic_DNA"/>
</dbReference>
<dbReference type="HAMAP" id="MF_00911">
    <property type="entry name" value="FtsQ_subfam"/>
    <property type="match status" value="1"/>
</dbReference>
<evidence type="ECO:0000256" key="1">
    <source>
        <dbReference type="ARBA" id="ARBA00004370"/>
    </source>
</evidence>
<dbReference type="Gene3D" id="3.10.20.310">
    <property type="entry name" value="membrane protein fhac"/>
    <property type="match status" value="1"/>
</dbReference>
<dbReference type="Proteomes" id="UP000001235">
    <property type="component" value="Chromosome"/>
</dbReference>
<reference evidence="11 12" key="1">
    <citation type="submission" date="2010-08" db="EMBL/GenBank/DDBJ databases">
        <title>Complete sequence of Gallionella capsiferriformans ES-2.</title>
        <authorList>
            <consortium name="US DOE Joint Genome Institute"/>
            <person name="Lucas S."/>
            <person name="Copeland A."/>
            <person name="Lapidus A."/>
            <person name="Cheng J.-F."/>
            <person name="Bruce D."/>
            <person name="Goodwin L."/>
            <person name="Pitluck S."/>
            <person name="Chertkov O."/>
            <person name="Davenport K.W."/>
            <person name="Detter J.C."/>
            <person name="Han C."/>
            <person name="Tapia R."/>
            <person name="Land M."/>
            <person name="Hauser L."/>
            <person name="Chang Y.-J."/>
            <person name="Jeffries C."/>
            <person name="Kyrpides N."/>
            <person name="Ivanova N."/>
            <person name="Mikhailova N."/>
            <person name="Shelobolina E.S."/>
            <person name="Picardal F."/>
            <person name="Roden E."/>
            <person name="Emerson D."/>
            <person name="Woyke T."/>
        </authorList>
    </citation>
    <scope>NUCLEOTIDE SEQUENCE [LARGE SCALE GENOMIC DNA]</scope>
    <source>
        <strain evidence="11 12">ES-2</strain>
    </source>
</reference>
<feature type="domain" description="POTRA" evidence="10">
    <location>
        <begin position="38"/>
        <end position="107"/>
    </location>
</feature>
<organism evidence="11 12">
    <name type="scientific">Gallionella capsiferriformans (strain ES-2)</name>
    <name type="common">Gallionella ferruginea capsiferriformans (strain ES-2)</name>
    <dbReference type="NCBI Taxonomy" id="395494"/>
    <lineage>
        <taxon>Bacteria</taxon>
        <taxon>Pseudomonadati</taxon>
        <taxon>Pseudomonadota</taxon>
        <taxon>Betaproteobacteria</taxon>
        <taxon>Nitrosomonadales</taxon>
        <taxon>Gallionellaceae</taxon>
        <taxon>Gallionella</taxon>
    </lineage>
</organism>
<comment type="function">
    <text evidence="9">Essential cell division protein. May link together the upstream cell division proteins, which are predominantly cytoplasmic, with the downstream cell division proteins, which are predominantly periplasmic. May control correct divisome assembly.</text>
</comment>
<dbReference type="HOGENOM" id="CLU_064041_0_0_4"/>
<evidence type="ECO:0000259" key="10">
    <source>
        <dbReference type="PROSITE" id="PS51779"/>
    </source>
</evidence>
<comment type="similarity">
    <text evidence="9">Belongs to the FtsQ/DivIB family. FtsQ subfamily.</text>
</comment>
<gene>
    <name evidence="9" type="primary">ftsQ</name>
    <name evidence="11" type="ordered locus">Galf_0338</name>
</gene>
<dbReference type="GO" id="GO:0032153">
    <property type="term" value="C:cell division site"/>
    <property type="evidence" value="ECO:0007669"/>
    <property type="project" value="UniProtKB-UniRule"/>
</dbReference>
<dbReference type="PANTHER" id="PTHR35851">
    <property type="entry name" value="CELL DIVISION PROTEIN FTSQ"/>
    <property type="match status" value="1"/>
</dbReference>
<evidence type="ECO:0000256" key="6">
    <source>
        <dbReference type="ARBA" id="ARBA00022989"/>
    </source>
</evidence>
<evidence type="ECO:0000256" key="7">
    <source>
        <dbReference type="ARBA" id="ARBA00023136"/>
    </source>
</evidence>
<keyword evidence="6 9" id="KW-1133">Transmembrane helix</keyword>
<evidence type="ECO:0000256" key="2">
    <source>
        <dbReference type="ARBA" id="ARBA00022475"/>
    </source>
</evidence>
<dbReference type="GO" id="GO:0090529">
    <property type="term" value="P:cell septum assembly"/>
    <property type="evidence" value="ECO:0007669"/>
    <property type="project" value="InterPro"/>
</dbReference>
<dbReference type="InterPro" id="IPR013685">
    <property type="entry name" value="POTRA_FtsQ_type"/>
</dbReference>
<keyword evidence="4 9" id="KW-0132">Cell division</keyword>
<keyword evidence="8 9" id="KW-0131">Cell cycle</keyword>
<dbReference type="PROSITE" id="PS51779">
    <property type="entry name" value="POTRA"/>
    <property type="match status" value="1"/>
</dbReference>
<name>D9SJN3_GALCS</name>
<dbReference type="Pfam" id="PF08478">
    <property type="entry name" value="POTRA_1"/>
    <property type="match status" value="1"/>
</dbReference>
<dbReference type="AlphaFoldDB" id="D9SJN3"/>
<protein>
    <recommendedName>
        <fullName evidence="9">Cell division protein FtsQ</fullName>
    </recommendedName>
</protein>